<accession>A0ABT7XYM3</accession>
<dbReference type="InterPro" id="IPR028098">
    <property type="entry name" value="Glyco_trans_4-like_N"/>
</dbReference>
<reference evidence="3" key="1">
    <citation type="submission" date="2024-05" db="EMBL/GenBank/DDBJ databases">
        <title>Genome Sequences of Four Agar- Degrading Marine Bacteria.</title>
        <authorList>
            <person name="Phillips E.K."/>
            <person name="Shaffer J.C."/>
            <person name="Henson M.W."/>
            <person name="Temperton B."/>
            <person name="Thrash C.J."/>
            <person name="Martin M.O."/>
        </authorList>
    </citation>
    <scope>NUCLEOTIDE SEQUENCE</scope>
    <source>
        <strain evidence="3">EKP203</strain>
    </source>
</reference>
<organism evidence="3 4">
    <name type="scientific">Vibrio agarivorans</name>
    <dbReference type="NCBI Taxonomy" id="153622"/>
    <lineage>
        <taxon>Bacteria</taxon>
        <taxon>Pseudomonadati</taxon>
        <taxon>Pseudomonadota</taxon>
        <taxon>Gammaproteobacteria</taxon>
        <taxon>Vibrionales</taxon>
        <taxon>Vibrionaceae</taxon>
        <taxon>Vibrio</taxon>
    </lineage>
</organism>
<feature type="domain" description="Glycosyl transferase family 1" evidence="1">
    <location>
        <begin position="185"/>
        <end position="342"/>
    </location>
</feature>
<dbReference type="PANTHER" id="PTHR45947">
    <property type="entry name" value="SULFOQUINOVOSYL TRANSFERASE SQD2"/>
    <property type="match status" value="1"/>
</dbReference>
<evidence type="ECO:0000259" key="2">
    <source>
        <dbReference type="Pfam" id="PF13439"/>
    </source>
</evidence>
<proteinExistence type="predicted"/>
<sequence>MNKKIQLLIVHYGDNWIRGSEVCLMNMIESLDDRYEPVVWTNNPALANYANANQIRVEETEFPTLVSLYSGQRKLDWSQWCVLYNKARYLIRKYHINLIHVNSGAPCQWMSMAARTTHTPMVAQLHCEYNLHDRFTLGLHAVPNIITVSHAVSQSLLDEGYGKDRLHVIHNGVPAQNADDIETLDIRQKLGINPEAKIILSIGSLIERKGFDRLISSLFHLRAQHIDCHLVIIGGGENQALLEQFADAIHMQDYVHLVGEQDNVASWLHGGADMFISGARSEAFGLVIVEAAFADLPVIAPATGGIVEVVKDRETGLLYPNTKDAVDHITHLASSIIYDPDYGQELATAAKAYAERHFSVENNVSHIEAVYERVLMQPNQHRTIFGVTVRCLRPIKTLFRKHIVARFLNRGASYENC</sequence>
<dbReference type="InterPro" id="IPR050194">
    <property type="entry name" value="Glycosyltransferase_grp1"/>
</dbReference>
<dbReference type="GO" id="GO:0016757">
    <property type="term" value="F:glycosyltransferase activity"/>
    <property type="evidence" value="ECO:0007669"/>
    <property type="project" value="UniProtKB-KW"/>
</dbReference>
<dbReference type="Proteomes" id="UP001169719">
    <property type="component" value="Unassembled WGS sequence"/>
</dbReference>
<feature type="domain" description="Glycosyltransferase subfamily 4-like N-terminal" evidence="2">
    <location>
        <begin position="18"/>
        <end position="175"/>
    </location>
</feature>
<protein>
    <submittedName>
        <fullName evidence="3">Glycosyltransferase</fullName>
        <ecNumber evidence="3">2.4.-.-</ecNumber>
    </submittedName>
</protein>
<evidence type="ECO:0000259" key="1">
    <source>
        <dbReference type="Pfam" id="PF00534"/>
    </source>
</evidence>
<dbReference type="RefSeq" id="WP_289961039.1">
    <property type="nucleotide sequence ID" value="NZ_JAUEOZ010000001.1"/>
</dbReference>
<name>A0ABT7XYM3_9VIBR</name>
<comment type="caution">
    <text evidence="3">The sequence shown here is derived from an EMBL/GenBank/DDBJ whole genome shotgun (WGS) entry which is preliminary data.</text>
</comment>
<dbReference type="Pfam" id="PF13439">
    <property type="entry name" value="Glyco_transf_4"/>
    <property type="match status" value="1"/>
</dbReference>
<dbReference type="InterPro" id="IPR001296">
    <property type="entry name" value="Glyco_trans_1"/>
</dbReference>
<evidence type="ECO:0000313" key="3">
    <source>
        <dbReference type="EMBL" id="MDN2480882.1"/>
    </source>
</evidence>
<evidence type="ECO:0000313" key="4">
    <source>
        <dbReference type="Proteomes" id="UP001169719"/>
    </source>
</evidence>
<dbReference type="PANTHER" id="PTHR45947:SF3">
    <property type="entry name" value="SULFOQUINOVOSYL TRANSFERASE SQD2"/>
    <property type="match status" value="1"/>
</dbReference>
<keyword evidence="3" id="KW-0328">Glycosyltransferase</keyword>
<gene>
    <name evidence="3" type="ORF">QWJ08_05700</name>
</gene>
<dbReference type="CDD" id="cd03811">
    <property type="entry name" value="GT4_GT28_WabH-like"/>
    <property type="match status" value="1"/>
</dbReference>
<dbReference type="SUPFAM" id="SSF53756">
    <property type="entry name" value="UDP-Glycosyltransferase/glycogen phosphorylase"/>
    <property type="match status" value="1"/>
</dbReference>
<dbReference type="EC" id="2.4.-.-" evidence="3"/>
<keyword evidence="4" id="KW-1185">Reference proteome</keyword>
<keyword evidence="3" id="KW-0808">Transferase</keyword>
<dbReference type="Pfam" id="PF00534">
    <property type="entry name" value="Glycos_transf_1"/>
    <property type="match status" value="1"/>
</dbReference>
<dbReference type="EMBL" id="JAUEOZ010000001">
    <property type="protein sequence ID" value="MDN2480882.1"/>
    <property type="molecule type" value="Genomic_DNA"/>
</dbReference>
<dbReference type="Gene3D" id="3.40.50.2000">
    <property type="entry name" value="Glycogen Phosphorylase B"/>
    <property type="match status" value="2"/>
</dbReference>